<dbReference type="AlphaFoldDB" id="A0A6S7BWN4"/>
<reference evidence="2 3" key="1">
    <citation type="submission" date="2020-04" db="EMBL/GenBank/DDBJ databases">
        <authorList>
            <person name="De Canck E."/>
        </authorList>
    </citation>
    <scope>NUCLEOTIDE SEQUENCE [LARGE SCALE GENOMIC DNA]</scope>
    <source>
        <strain evidence="2 3">LMG 28614</strain>
    </source>
</reference>
<name>A0A6S7BWN4_9BURK</name>
<dbReference type="RefSeq" id="WP_175151431.1">
    <property type="nucleotide sequence ID" value="NZ_CADIKK010000020.1"/>
</dbReference>
<proteinExistence type="predicted"/>
<evidence type="ECO:0000313" key="2">
    <source>
        <dbReference type="EMBL" id="CAB3796200.1"/>
    </source>
</evidence>
<protein>
    <recommendedName>
        <fullName evidence="1">Phasin domain-containing protein</fullName>
    </recommendedName>
</protein>
<gene>
    <name evidence="2" type="ORF">LMG28614_04318</name>
</gene>
<dbReference type="EMBL" id="CADIKK010000020">
    <property type="protein sequence ID" value="CAB3796200.1"/>
    <property type="molecule type" value="Genomic_DNA"/>
</dbReference>
<feature type="domain" description="Phasin" evidence="1">
    <location>
        <begin position="7"/>
        <end position="106"/>
    </location>
</feature>
<evidence type="ECO:0000259" key="1">
    <source>
        <dbReference type="Pfam" id="PF09361"/>
    </source>
</evidence>
<evidence type="ECO:0000313" key="3">
    <source>
        <dbReference type="Proteomes" id="UP000494365"/>
    </source>
</evidence>
<dbReference type="NCBIfam" id="TIGR01841">
    <property type="entry name" value="phasin"/>
    <property type="match status" value="1"/>
</dbReference>
<accession>A0A6S7BWN4</accession>
<organism evidence="2 3">
    <name type="scientific">Paraburkholderia ultramafica</name>
    <dbReference type="NCBI Taxonomy" id="1544867"/>
    <lineage>
        <taxon>Bacteria</taxon>
        <taxon>Pseudomonadati</taxon>
        <taxon>Pseudomonadota</taxon>
        <taxon>Betaproteobacteria</taxon>
        <taxon>Burkholderiales</taxon>
        <taxon>Burkholderiaceae</taxon>
        <taxon>Paraburkholderia</taxon>
    </lineage>
</organism>
<dbReference type="Pfam" id="PF09361">
    <property type="entry name" value="Phasin_2"/>
    <property type="match status" value="1"/>
</dbReference>
<sequence length="188" mass="20068">MNLSTPEQIAASHKANLDAAYRLATKVVEGVEKLAELNLKTIQSTLAETQQNALKAFSVKDPQEWLTLQAGLVAPTAEKVQSYSRQLFEIVSATQGEFAQLAQTQYDAYNHRVQTLVENVARSAPAGSEAAIAGWKSAISATHALVESLQKTSQQAARLAESSLDAVATTASKTAQRTAEQVSAGAKR</sequence>
<dbReference type="Proteomes" id="UP000494365">
    <property type="component" value="Unassembled WGS sequence"/>
</dbReference>
<dbReference type="InterPro" id="IPR010127">
    <property type="entry name" value="Phasin_subfam-1"/>
</dbReference>
<keyword evidence="3" id="KW-1185">Reference proteome</keyword>
<dbReference type="InterPro" id="IPR018968">
    <property type="entry name" value="Phasin"/>
</dbReference>